<reference evidence="1 2" key="1">
    <citation type="submission" date="2020-08" db="EMBL/GenBank/DDBJ databases">
        <title>Genomic Encyclopedia of Type Strains, Phase IV (KMG-IV): sequencing the most valuable type-strain genomes for metagenomic binning, comparative biology and taxonomic classification.</title>
        <authorList>
            <person name="Goeker M."/>
        </authorList>
    </citation>
    <scope>NUCLEOTIDE SEQUENCE [LARGE SCALE GENOMIC DNA]</scope>
    <source>
        <strain evidence="1 2">DSM 14925</strain>
    </source>
</reference>
<accession>A0A841C4Z6</accession>
<sequence>MNISSIILLVLIMVALCIAIYKIKASKGACDDCDVSNCPIHLSENTEISENISFHKKN</sequence>
<dbReference type="Proteomes" id="UP000562464">
    <property type="component" value="Unassembled WGS sequence"/>
</dbReference>
<dbReference type="EMBL" id="JACHHV010000009">
    <property type="protein sequence ID" value="MBB5887873.1"/>
    <property type="molecule type" value="Genomic_DNA"/>
</dbReference>
<organism evidence="1 2">
    <name type="scientific">Lactovum miscens</name>
    <dbReference type="NCBI Taxonomy" id="190387"/>
    <lineage>
        <taxon>Bacteria</taxon>
        <taxon>Bacillati</taxon>
        <taxon>Bacillota</taxon>
        <taxon>Bacilli</taxon>
        <taxon>Lactobacillales</taxon>
        <taxon>Streptococcaceae</taxon>
        <taxon>Lactovum</taxon>
    </lineage>
</organism>
<comment type="caution">
    <text evidence="1">The sequence shown here is derived from an EMBL/GenBank/DDBJ whole genome shotgun (WGS) entry which is preliminary data.</text>
</comment>
<name>A0A841C4Z6_9LACT</name>
<keyword evidence="2" id="KW-1185">Reference proteome</keyword>
<evidence type="ECO:0000313" key="2">
    <source>
        <dbReference type="Proteomes" id="UP000562464"/>
    </source>
</evidence>
<dbReference type="AlphaFoldDB" id="A0A841C4Z6"/>
<proteinExistence type="predicted"/>
<evidence type="ECO:0008006" key="3">
    <source>
        <dbReference type="Google" id="ProtNLM"/>
    </source>
</evidence>
<protein>
    <recommendedName>
        <fullName evidence="3">FeoB-associated Cys-rich membrane protein</fullName>
    </recommendedName>
</protein>
<evidence type="ECO:0000313" key="1">
    <source>
        <dbReference type="EMBL" id="MBB5887873.1"/>
    </source>
</evidence>
<dbReference type="RefSeq" id="WP_183539430.1">
    <property type="nucleotide sequence ID" value="NZ_DASWOY010000009.1"/>
</dbReference>
<gene>
    <name evidence="1" type="ORF">HNQ37_000752</name>
</gene>